<dbReference type="EMBL" id="RBXT01000001">
    <property type="protein sequence ID" value="RKT77031.1"/>
    <property type="molecule type" value="Genomic_DNA"/>
</dbReference>
<dbReference type="SMART" id="SM00729">
    <property type="entry name" value="Elp3"/>
    <property type="match status" value="1"/>
</dbReference>
<feature type="domain" description="Radical SAM core" evidence="5">
    <location>
        <begin position="56"/>
        <end position="309"/>
    </location>
</feature>
<keyword evidence="6" id="KW-0456">Lyase</keyword>
<evidence type="ECO:0000256" key="4">
    <source>
        <dbReference type="SAM" id="MobiDB-lite"/>
    </source>
</evidence>
<evidence type="ECO:0000256" key="2">
    <source>
        <dbReference type="ARBA" id="ARBA00023004"/>
    </source>
</evidence>
<dbReference type="SFLD" id="SFLDG01084">
    <property type="entry name" value="Uncharacterised_Radical_SAM_Su"/>
    <property type="match status" value="1"/>
</dbReference>
<dbReference type="InterPro" id="IPR006638">
    <property type="entry name" value="Elp3/MiaA/NifB-like_rSAM"/>
</dbReference>
<evidence type="ECO:0000256" key="1">
    <source>
        <dbReference type="ARBA" id="ARBA00022723"/>
    </source>
</evidence>
<evidence type="ECO:0000313" key="7">
    <source>
        <dbReference type="Proteomes" id="UP000278440"/>
    </source>
</evidence>
<feature type="compositionally biased region" description="Gly residues" evidence="4">
    <location>
        <begin position="320"/>
        <end position="335"/>
    </location>
</feature>
<keyword evidence="7" id="KW-1185">Reference proteome</keyword>
<dbReference type="SFLD" id="SFLDS00029">
    <property type="entry name" value="Radical_SAM"/>
    <property type="match status" value="1"/>
</dbReference>
<evidence type="ECO:0000259" key="5">
    <source>
        <dbReference type="PROSITE" id="PS51918"/>
    </source>
</evidence>
<feature type="compositionally biased region" description="Pro residues" evidence="4">
    <location>
        <begin position="373"/>
        <end position="387"/>
    </location>
</feature>
<dbReference type="GO" id="GO:0046872">
    <property type="term" value="F:metal ion binding"/>
    <property type="evidence" value="ECO:0007669"/>
    <property type="project" value="UniProtKB-KW"/>
</dbReference>
<keyword evidence="2" id="KW-0408">Iron</keyword>
<name>A0A495XR34_9MICO</name>
<keyword evidence="1" id="KW-0479">Metal-binding</keyword>
<proteinExistence type="predicted"/>
<dbReference type="GO" id="GO:0016829">
    <property type="term" value="F:lyase activity"/>
    <property type="evidence" value="ECO:0007669"/>
    <property type="project" value="UniProtKB-KW"/>
</dbReference>
<dbReference type="Proteomes" id="UP000278440">
    <property type="component" value="Unassembled WGS sequence"/>
</dbReference>
<organism evidence="6 7">
    <name type="scientific">Terracoccus luteus</name>
    <dbReference type="NCBI Taxonomy" id="53356"/>
    <lineage>
        <taxon>Bacteria</taxon>
        <taxon>Bacillati</taxon>
        <taxon>Actinomycetota</taxon>
        <taxon>Actinomycetes</taxon>
        <taxon>Micrococcales</taxon>
        <taxon>Intrasporangiaceae</taxon>
        <taxon>Terracoccus</taxon>
    </lineage>
</organism>
<keyword evidence="3" id="KW-0411">Iron-sulfur</keyword>
<feature type="region of interest" description="Disordered" evidence="4">
    <location>
        <begin position="313"/>
        <end position="410"/>
    </location>
</feature>
<protein>
    <submittedName>
        <fullName evidence="6">DNA repair photolyase</fullName>
    </submittedName>
</protein>
<reference evidence="6 7" key="1">
    <citation type="submission" date="2018-10" db="EMBL/GenBank/DDBJ databases">
        <title>Sequencing the genomes of 1000 actinobacteria strains.</title>
        <authorList>
            <person name="Klenk H.-P."/>
        </authorList>
    </citation>
    <scope>NUCLEOTIDE SEQUENCE [LARGE SCALE GENOMIC DNA]</scope>
    <source>
        <strain evidence="6 7">DSM 44267</strain>
    </source>
</reference>
<dbReference type="AlphaFoldDB" id="A0A495XR34"/>
<dbReference type="InterPro" id="IPR007197">
    <property type="entry name" value="rSAM"/>
</dbReference>
<dbReference type="Gene3D" id="3.80.30.30">
    <property type="match status" value="1"/>
</dbReference>
<dbReference type="PANTHER" id="PTHR43432">
    <property type="entry name" value="SLR0285 PROTEIN"/>
    <property type="match status" value="1"/>
</dbReference>
<dbReference type="InterPro" id="IPR040086">
    <property type="entry name" value="MJ0683-like"/>
</dbReference>
<dbReference type="NCBIfam" id="NF038135">
    <property type="entry name" value="rSAM_Rv2578c"/>
    <property type="match status" value="1"/>
</dbReference>
<dbReference type="InterPro" id="IPR058240">
    <property type="entry name" value="rSAM_sf"/>
</dbReference>
<comment type="caution">
    <text evidence="6">The sequence shown here is derived from an EMBL/GenBank/DDBJ whole genome shotgun (WGS) entry which is preliminary data.</text>
</comment>
<dbReference type="SUPFAM" id="SSF102114">
    <property type="entry name" value="Radical SAM enzymes"/>
    <property type="match status" value="1"/>
</dbReference>
<dbReference type="PANTHER" id="PTHR43432:SF3">
    <property type="entry name" value="SLR0285 PROTEIN"/>
    <property type="match status" value="1"/>
</dbReference>
<dbReference type="RefSeq" id="WP_121030657.1">
    <property type="nucleotide sequence ID" value="NZ_RBXT01000001.1"/>
</dbReference>
<gene>
    <name evidence="6" type="ORF">DFJ68_0442</name>
</gene>
<evidence type="ECO:0000256" key="3">
    <source>
        <dbReference type="ARBA" id="ARBA00023014"/>
    </source>
</evidence>
<accession>A0A495XR34</accession>
<sequence length="410" mass="44308">MRWAGQSVTVEDPAALPGLGRARDIVRTVRTPEFEGVTFHEVRARSALNHLPRAPWAADVHWTLNPYRGCTHACVYCFARQTHSYLELDTGADFDNQIVVKTNVVEVLRAELRRPSWNRETVAMGTNTDPYQRAEGRYRLMPGIIRALTEHGTPFTLLTKGTMLGRDVPLLGEASRSVSVQVSVSVALLDPQLQHSLEPGTPDPRARLDLISRVRDAGLSCGVLVAPVLPYLTDSPEALEALVDRLASAGATSISGVPLRLVPGAREWFLRWLSAERPDLVEPYRRLYRGGSQPPAGYVEEVRRRLSEAVRRAGLHHPGVGHGRVEGGPGSGGTADDGAVESAPWPMRTALDGPRPAPAGPTDSRSVIQPSNPSSPPSPSSPAPPSRSPRATSHRDGTPAGAREPAPTLF</sequence>
<dbReference type="OrthoDB" id="9785699at2"/>
<dbReference type="Pfam" id="PF04055">
    <property type="entry name" value="Radical_SAM"/>
    <property type="match status" value="1"/>
</dbReference>
<dbReference type="CDD" id="cd01335">
    <property type="entry name" value="Radical_SAM"/>
    <property type="match status" value="1"/>
</dbReference>
<dbReference type="GO" id="GO:0051536">
    <property type="term" value="F:iron-sulfur cluster binding"/>
    <property type="evidence" value="ECO:0007669"/>
    <property type="project" value="UniProtKB-KW"/>
</dbReference>
<evidence type="ECO:0000313" key="6">
    <source>
        <dbReference type="EMBL" id="RKT77031.1"/>
    </source>
</evidence>
<dbReference type="PROSITE" id="PS51918">
    <property type="entry name" value="RADICAL_SAM"/>
    <property type="match status" value="1"/>
</dbReference>